<accession>A0A7U9XUP6</accession>
<dbReference type="CDD" id="cd00383">
    <property type="entry name" value="trans_reg_C"/>
    <property type="match status" value="1"/>
</dbReference>
<evidence type="ECO:0000256" key="2">
    <source>
        <dbReference type="ARBA" id="ARBA00023012"/>
    </source>
</evidence>
<dbReference type="SMART" id="SM00862">
    <property type="entry name" value="Trans_reg_C"/>
    <property type="match status" value="1"/>
</dbReference>
<dbReference type="InterPro" id="IPR039420">
    <property type="entry name" value="WalR-like"/>
</dbReference>
<sequence length="224" mass="26153">MKILIVEDQSDLRNILKKRLNEAGYVIDDAKDGLEALDFITYNNYDLIVLDIMIPKLNGLDLLKQIRNEKNATKVMLLTAKDSVDDRVKGLDYGADDYLVKPFAFEELEARIRSLLRRTDIEIQNILTLGDLTVNRTLKLVKRGDKETKLTKKEYLLLEYLMIHKDVVLSRERLESATSNYDYDGYSNVIDVYIRFLRKKIDNDQKTKLIHTIRGFGYVMRIEK</sequence>
<keyword evidence="1" id="KW-0597">Phosphoprotein</keyword>
<dbReference type="InterPro" id="IPR011006">
    <property type="entry name" value="CheY-like_superfamily"/>
</dbReference>
<dbReference type="RefSeq" id="WP_176238594.1">
    <property type="nucleotide sequence ID" value="NZ_AP024412.1"/>
</dbReference>
<keyword evidence="3" id="KW-0805">Transcription regulation</keyword>
<protein>
    <submittedName>
        <fullName evidence="6">DNA-binding response regulator</fullName>
    </submittedName>
</protein>
<dbReference type="Gene3D" id="6.10.250.690">
    <property type="match status" value="1"/>
</dbReference>
<evidence type="ECO:0000313" key="7">
    <source>
        <dbReference type="Proteomes" id="UP000620133"/>
    </source>
</evidence>
<keyword evidence="4 6" id="KW-0238">DNA-binding</keyword>
<dbReference type="Pfam" id="PF00486">
    <property type="entry name" value="Trans_reg_C"/>
    <property type="match status" value="1"/>
</dbReference>
<dbReference type="Proteomes" id="UP000620133">
    <property type="component" value="Chromosome"/>
</dbReference>
<dbReference type="FunFam" id="1.10.10.10:FF:000005">
    <property type="entry name" value="Two-component system response regulator"/>
    <property type="match status" value="1"/>
</dbReference>
<evidence type="ECO:0000256" key="1">
    <source>
        <dbReference type="ARBA" id="ARBA00022553"/>
    </source>
</evidence>
<keyword evidence="5" id="KW-0804">Transcription</keyword>
<dbReference type="InterPro" id="IPR036388">
    <property type="entry name" value="WH-like_DNA-bd_sf"/>
</dbReference>
<dbReference type="GO" id="GO:0005829">
    <property type="term" value="C:cytosol"/>
    <property type="evidence" value="ECO:0007669"/>
    <property type="project" value="TreeGrafter"/>
</dbReference>
<dbReference type="EMBL" id="AP024412">
    <property type="protein sequence ID" value="BCR35758.1"/>
    <property type="molecule type" value="Genomic_DNA"/>
</dbReference>
<dbReference type="SMART" id="SM00448">
    <property type="entry name" value="REC"/>
    <property type="match status" value="1"/>
</dbReference>
<dbReference type="Gene3D" id="1.10.10.10">
    <property type="entry name" value="Winged helix-like DNA-binding domain superfamily/Winged helix DNA-binding domain"/>
    <property type="match status" value="1"/>
</dbReference>
<dbReference type="FunFam" id="3.40.50.2300:FF:000001">
    <property type="entry name" value="DNA-binding response regulator PhoB"/>
    <property type="match status" value="1"/>
</dbReference>
<dbReference type="AlphaFoldDB" id="A0A7U9XUP6"/>
<dbReference type="GO" id="GO:0032993">
    <property type="term" value="C:protein-DNA complex"/>
    <property type="evidence" value="ECO:0007669"/>
    <property type="project" value="TreeGrafter"/>
</dbReference>
<keyword evidence="2" id="KW-0902">Two-component regulatory system</keyword>
<organism evidence="6 7">
    <name type="scientific">Mariniplasma anaerobium</name>
    <dbReference type="NCBI Taxonomy" id="2735436"/>
    <lineage>
        <taxon>Bacteria</taxon>
        <taxon>Bacillati</taxon>
        <taxon>Mycoplasmatota</taxon>
        <taxon>Mollicutes</taxon>
        <taxon>Acholeplasmatales</taxon>
        <taxon>Acholeplasmataceae</taxon>
        <taxon>Mariniplasma</taxon>
    </lineage>
</organism>
<dbReference type="Gene3D" id="3.40.50.2300">
    <property type="match status" value="1"/>
</dbReference>
<dbReference type="GO" id="GO:0000976">
    <property type="term" value="F:transcription cis-regulatory region binding"/>
    <property type="evidence" value="ECO:0007669"/>
    <property type="project" value="TreeGrafter"/>
</dbReference>
<dbReference type="PANTHER" id="PTHR48111:SF22">
    <property type="entry name" value="REGULATOR OF RPOS"/>
    <property type="match status" value="1"/>
</dbReference>
<name>A0A7U9XUP6_9MOLU</name>
<dbReference type="KEGG" id="manr:MPAN_006510"/>
<evidence type="ECO:0000256" key="4">
    <source>
        <dbReference type="ARBA" id="ARBA00023125"/>
    </source>
</evidence>
<proteinExistence type="predicted"/>
<evidence type="ECO:0000313" key="6">
    <source>
        <dbReference type="EMBL" id="BCR35758.1"/>
    </source>
</evidence>
<dbReference type="GO" id="GO:0006355">
    <property type="term" value="P:regulation of DNA-templated transcription"/>
    <property type="evidence" value="ECO:0007669"/>
    <property type="project" value="InterPro"/>
</dbReference>
<dbReference type="Pfam" id="PF00072">
    <property type="entry name" value="Response_reg"/>
    <property type="match status" value="1"/>
</dbReference>
<dbReference type="PANTHER" id="PTHR48111">
    <property type="entry name" value="REGULATOR OF RPOS"/>
    <property type="match status" value="1"/>
</dbReference>
<dbReference type="InterPro" id="IPR001867">
    <property type="entry name" value="OmpR/PhoB-type_DNA-bd"/>
</dbReference>
<keyword evidence="7" id="KW-1185">Reference proteome</keyword>
<evidence type="ECO:0000256" key="5">
    <source>
        <dbReference type="ARBA" id="ARBA00023163"/>
    </source>
</evidence>
<evidence type="ECO:0000256" key="3">
    <source>
        <dbReference type="ARBA" id="ARBA00023015"/>
    </source>
</evidence>
<reference evidence="6" key="1">
    <citation type="submission" date="2021-01" db="EMBL/GenBank/DDBJ databases">
        <title>Draft genome sequence of Acholeplasmataceae bacterium strain Mahy22.</title>
        <authorList>
            <person name="Watanabe M."/>
            <person name="Kojima H."/>
            <person name="Fukui M."/>
        </authorList>
    </citation>
    <scope>NUCLEOTIDE SEQUENCE</scope>
    <source>
        <strain evidence="6">Mahy22</strain>
    </source>
</reference>
<dbReference type="PROSITE" id="PS50110">
    <property type="entry name" value="RESPONSE_REGULATORY"/>
    <property type="match status" value="1"/>
</dbReference>
<dbReference type="PROSITE" id="PS51755">
    <property type="entry name" value="OMPR_PHOB"/>
    <property type="match status" value="1"/>
</dbReference>
<dbReference type="GO" id="GO:0000156">
    <property type="term" value="F:phosphorelay response regulator activity"/>
    <property type="evidence" value="ECO:0007669"/>
    <property type="project" value="TreeGrafter"/>
</dbReference>
<gene>
    <name evidence="6" type="ORF">MPAN_006510</name>
</gene>
<dbReference type="SUPFAM" id="SSF52172">
    <property type="entry name" value="CheY-like"/>
    <property type="match status" value="1"/>
</dbReference>
<dbReference type="InterPro" id="IPR001789">
    <property type="entry name" value="Sig_transdc_resp-reg_receiver"/>
</dbReference>